<dbReference type="InterPro" id="IPR011109">
    <property type="entry name" value="DNA_bind_recombinase_dom"/>
</dbReference>
<dbReference type="InterPro" id="IPR036162">
    <property type="entry name" value="Resolvase-like_N_sf"/>
</dbReference>
<dbReference type="GO" id="GO:0000150">
    <property type="term" value="F:DNA strand exchange activity"/>
    <property type="evidence" value="ECO:0007669"/>
    <property type="project" value="InterPro"/>
</dbReference>
<dbReference type="SUPFAM" id="SSF53041">
    <property type="entry name" value="Resolvase-like"/>
    <property type="match status" value="1"/>
</dbReference>
<dbReference type="PANTHER" id="PTHR30461">
    <property type="entry name" value="DNA-INVERTASE FROM LAMBDOID PROPHAGE"/>
    <property type="match status" value="1"/>
</dbReference>
<name>A0A6N9JJN4_9ACTN</name>
<organism evidence="3 4">
    <name type="scientific">Collinsella aerofaciens</name>
    <dbReference type="NCBI Taxonomy" id="74426"/>
    <lineage>
        <taxon>Bacteria</taxon>
        <taxon>Bacillati</taxon>
        <taxon>Actinomycetota</taxon>
        <taxon>Coriobacteriia</taxon>
        <taxon>Coriobacteriales</taxon>
        <taxon>Coriobacteriaceae</taxon>
        <taxon>Collinsella</taxon>
    </lineage>
</organism>
<dbReference type="Gene3D" id="3.40.50.1390">
    <property type="entry name" value="Resolvase, N-terminal catalytic domain"/>
    <property type="match status" value="1"/>
</dbReference>
<proteinExistence type="predicted"/>
<dbReference type="SMART" id="SM00857">
    <property type="entry name" value="Resolvase"/>
    <property type="match status" value="1"/>
</dbReference>
<dbReference type="Pfam" id="PF00239">
    <property type="entry name" value="Resolvase"/>
    <property type="match status" value="1"/>
</dbReference>
<dbReference type="CDD" id="cd00338">
    <property type="entry name" value="Ser_Recombinase"/>
    <property type="match status" value="1"/>
</dbReference>
<dbReference type="GO" id="GO:0003677">
    <property type="term" value="F:DNA binding"/>
    <property type="evidence" value="ECO:0007669"/>
    <property type="project" value="InterPro"/>
</dbReference>
<dbReference type="AlphaFoldDB" id="A0A6N9JJN4"/>
<gene>
    <name evidence="3" type="ORF">GT464_06725</name>
</gene>
<evidence type="ECO:0000313" key="4">
    <source>
        <dbReference type="Proteomes" id="UP000469380"/>
    </source>
</evidence>
<dbReference type="Proteomes" id="UP000469380">
    <property type="component" value="Unassembled WGS sequence"/>
</dbReference>
<evidence type="ECO:0000313" key="3">
    <source>
        <dbReference type="EMBL" id="MZJ39639.1"/>
    </source>
</evidence>
<dbReference type="PROSITE" id="PS51736">
    <property type="entry name" value="RECOMBINASES_3"/>
    <property type="match status" value="1"/>
</dbReference>
<dbReference type="PROSITE" id="PS51737">
    <property type="entry name" value="RECOMBINASE_DNA_BIND"/>
    <property type="match status" value="1"/>
</dbReference>
<dbReference type="InterPro" id="IPR038109">
    <property type="entry name" value="DNA_bind_recomb_sf"/>
</dbReference>
<dbReference type="Gene3D" id="3.90.1750.20">
    <property type="entry name" value="Putative Large Serine Recombinase, Chain B, Domain 2"/>
    <property type="match status" value="1"/>
</dbReference>
<evidence type="ECO:0000259" key="2">
    <source>
        <dbReference type="PROSITE" id="PS51737"/>
    </source>
</evidence>
<comment type="caution">
    <text evidence="3">The sequence shown here is derived from an EMBL/GenBank/DDBJ whole genome shotgun (WGS) entry which is preliminary data.</text>
</comment>
<dbReference type="PANTHER" id="PTHR30461:SF23">
    <property type="entry name" value="DNA RECOMBINASE-RELATED"/>
    <property type="match status" value="1"/>
</dbReference>
<sequence>MGGRAAIYARFSSHNQRGESIEIQVEKSRAYCAENDLRVVATYCDFAQTGTNTDRAEFQRMMADAKRGLFDFVVIYKVTRIMRNRDEMAMARIMLRRCRVEILYAGEDISDGSAGVLQLGMLEVLAEYESALDGERIRDGIQKNAERCMANGCVRYGWDIVDGRYVVNEEEAAAIRLGVRMVLSGKSVADVVRAWEPYRTKRGGKWRFQTVRRILMRRENGGEYRYAGVVVPGGMPAIVPMDDEERVIRMLEDSHRPRAKTEAWDFPLTGKLYDGRDGGLMTGTSGTGKSGRPYHYYRCRSCGRTVRRDVVEKRVADAVREALGSAESRERIARMLADAEEERADEKPLSETIKGELAKIETAFSNIWAAIESGIAPPGGKERIDALKQRQALLKDELRTAEALEHALTTTARCSGLRAWPPPRWTTRSSCARSWRAWCWAAPTMTTACAWRSRLTILPAWAIICRCLAL</sequence>
<dbReference type="Pfam" id="PF07508">
    <property type="entry name" value="Recombinase"/>
    <property type="match status" value="1"/>
</dbReference>
<dbReference type="EMBL" id="WWSR01000010">
    <property type="protein sequence ID" value="MZJ39639.1"/>
    <property type="molecule type" value="Genomic_DNA"/>
</dbReference>
<reference evidence="3 4" key="1">
    <citation type="journal article" date="2019" name="Nat. Med.">
        <title>A library of human gut bacterial isolates paired with longitudinal multiomics data enables mechanistic microbiome research.</title>
        <authorList>
            <person name="Poyet M."/>
            <person name="Groussin M."/>
            <person name="Gibbons S.M."/>
            <person name="Avila-Pacheco J."/>
            <person name="Jiang X."/>
            <person name="Kearney S.M."/>
            <person name="Perrotta A.R."/>
            <person name="Berdy B."/>
            <person name="Zhao S."/>
            <person name="Lieberman T.D."/>
            <person name="Swanson P.K."/>
            <person name="Smith M."/>
            <person name="Roesemann S."/>
            <person name="Alexander J.E."/>
            <person name="Rich S.A."/>
            <person name="Livny J."/>
            <person name="Vlamakis H."/>
            <person name="Clish C."/>
            <person name="Bullock K."/>
            <person name="Deik A."/>
            <person name="Scott J."/>
            <person name="Pierce K.A."/>
            <person name="Xavier R.J."/>
            <person name="Alm E.J."/>
        </authorList>
    </citation>
    <scope>NUCLEOTIDE SEQUENCE [LARGE SCALE GENOMIC DNA]</scope>
    <source>
        <strain evidence="3 4">BIOML-A20</strain>
    </source>
</reference>
<feature type="domain" description="Recombinase" evidence="2">
    <location>
        <begin position="155"/>
        <end position="279"/>
    </location>
</feature>
<feature type="domain" description="Resolvase/invertase-type recombinase catalytic" evidence="1">
    <location>
        <begin position="4"/>
        <end position="148"/>
    </location>
</feature>
<dbReference type="RefSeq" id="WP_161160582.1">
    <property type="nucleotide sequence ID" value="NZ_WWSR01000010.1"/>
</dbReference>
<dbReference type="InterPro" id="IPR050639">
    <property type="entry name" value="SSR_resolvase"/>
</dbReference>
<evidence type="ECO:0000259" key="1">
    <source>
        <dbReference type="PROSITE" id="PS51736"/>
    </source>
</evidence>
<accession>A0A6N9JJN4</accession>
<dbReference type="InterPro" id="IPR006119">
    <property type="entry name" value="Resolv_N"/>
</dbReference>
<protein>
    <submittedName>
        <fullName evidence="3">Recombinase family protein</fullName>
    </submittedName>
</protein>